<feature type="compositionally biased region" description="Low complexity" evidence="1">
    <location>
        <begin position="2396"/>
        <end position="2413"/>
    </location>
</feature>
<feature type="region of interest" description="Disordered" evidence="1">
    <location>
        <begin position="2393"/>
        <end position="2439"/>
    </location>
</feature>
<dbReference type="InterPro" id="IPR000048">
    <property type="entry name" value="IQ_motif_EF-hand-BS"/>
</dbReference>
<dbReference type="PROSITE" id="PS50020">
    <property type="entry name" value="WW_DOMAIN_2"/>
    <property type="match status" value="1"/>
</dbReference>
<feature type="compositionally biased region" description="Low complexity" evidence="1">
    <location>
        <begin position="1806"/>
        <end position="1826"/>
    </location>
</feature>
<evidence type="ECO:0000256" key="1">
    <source>
        <dbReference type="SAM" id="MobiDB-lite"/>
    </source>
</evidence>
<feature type="compositionally biased region" description="Basic and acidic residues" evidence="1">
    <location>
        <begin position="1835"/>
        <end position="1845"/>
    </location>
</feature>
<feature type="compositionally biased region" description="Low complexity" evidence="1">
    <location>
        <begin position="2076"/>
        <end position="2102"/>
    </location>
</feature>
<organism evidence="3">
    <name type="scientific">Chromera velia CCMP2878</name>
    <dbReference type="NCBI Taxonomy" id="1169474"/>
    <lineage>
        <taxon>Eukaryota</taxon>
        <taxon>Sar</taxon>
        <taxon>Alveolata</taxon>
        <taxon>Colpodellida</taxon>
        <taxon>Chromeraceae</taxon>
        <taxon>Chromera</taxon>
    </lineage>
</organism>
<dbReference type="InterPro" id="IPR033489">
    <property type="entry name" value="RBBP6"/>
</dbReference>
<feature type="compositionally biased region" description="Basic and acidic residues" evidence="1">
    <location>
        <begin position="2429"/>
        <end position="2439"/>
    </location>
</feature>
<dbReference type="CDD" id="cd00201">
    <property type="entry name" value="WW"/>
    <property type="match status" value="1"/>
</dbReference>
<evidence type="ECO:0000259" key="2">
    <source>
        <dbReference type="PROSITE" id="PS50020"/>
    </source>
</evidence>
<reference evidence="3" key="1">
    <citation type="submission" date="2014-11" db="EMBL/GenBank/DDBJ databases">
        <authorList>
            <person name="Otto D Thomas"/>
            <person name="Naeem Raeece"/>
        </authorList>
    </citation>
    <scope>NUCLEOTIDE SEQUENCE</scope>
</reference>
<feature type="region of interest" description="Disordered" evidence="1">
    <location>
        <begin position="1460"/>
        <end position="2115"/>
    </location>
</feature>
<feature type="compositionally biased region" description="Basic and acidic residues" evidence="1">
    <location>
        <begin position="2150"/>
        <end position="2168"/>
    </location>
</feature>
<dbReference type="SMART" id="SM00015">
    <property type="entry name" value="IQ"/>
    <property type="match status" value="3"/>
</dbReference>
<name>A0A0G4I1W8_9ALVE</name>
<evidence type="ECO:0000313" key="3">
    <source>
        <dbReference type="EMBL" id="CEM50889.1"/>
    </source>
</evidence>
<feature type="compositionally biased region" description="Basic and acidic residues" evidence="1">
    <location>
        <begin position="1554"/>
        <end position="1564"/>
    </location>
</feature>
<dbReference type="PROSITE" id="PS50096">
    <property type="entry name" value="IQ"/>
    <property type="match status" value="3"/>
</dbReference>
<dbReference type="GO" id="GO:0005634">
    <property type="term" value="C:nucleus"/>
    <property type="evidence" value="ECO:0007669"/>
    <property type="project" value="TreeGrafter"/>
</dbReference>
<feature type="compositionally biased region" description="Basic and acidic residues" evidence="1">
    <location>
        <begin position="1613"/>
        <end position="1633"/>
    </location>
</feature>
<feature type="compositionally biased region" description="Basic and acidic residues" evidence="1">
    <location>
        <begin position="1"/>
        <end position="32"/>
    </location>
</feature>
<feature type="compositionally biased region" description="Basic and acidic residues" evidence="1">
    <location>
        <begin position="1109"/>
        <end position="1260"/>
    </location>
</feature>
<feature type="compositionally biased region" description="Basic and acidic residues" evidence="1">
    <location>
        <begin position="1291"/>
        <end position="1332"/>
    </location>
</feature>
<feature type="compositionally biased region" description="Basic and acidic residues" evidence="1">
    <location>
        <begin position="1923"/>
        <end position="1933"/>
    </location>
</feature>
<feature type="domain" description="WW" evidence="2">
    <location>
        <begin position="496"/>
        <end position="529"/>
    </location>
</feature>
<dbReference type="SUPFAM" id="SSF51045">
    <property type="entry name" value="WW domain"/>
    <property type="match status" value="1"/>
</dbReference>
<feature type="compositionally biased region" description="Basic and acidic residues" evidence="1">
    <location>
        <begin position="1943"/>
        <end position="1955"/>
    </location>
</feature>
<feature type="compositionally biased region" description="Polar residues" evidence="1">
    <location>
        <begin position="1362"/>
        <end position="1379"/>
    </location>
</feature>
<feature type="compositionally biased region" description="Low complexity" evidence="1">
    <location>
        <begin position="420"/>
        <end position="432"/>
    </location>
</feature>
<feature type="compositionally biased region" description="Basic and acidic residues" evidence="1">
    <location>
        <begin position="2045"/>
        <end position="2072"/>
    </location>
</feature>
<dbReference type="Pfam" id="PF00612">
    <property type="entry name" value="IQ"/>
    <property type="match status" value="2"/>
</dbReference>
<dbReference type="VEuPathDB" id="CryptoDB:Cvel_10245"/>
<feature type="compositionally biased region" description="Basic and acidic residues" evidence="1">
    <location>
        <begin position="1900"/>
        <end position="1910"/>
    </location>
</feature>
<feature type="region of interest" description="Disordered" evidence="1">
    <location>
        <begin position="261"/>
        <end position="280"/>
    </location>
</feature>
<accession>A0A0G4I1W8</accession>
<gene>
    <name evidence="3" type="ORF">Cvel_10245</name>
</gene>
<dbReference type="PANTHER" id="PTHR15439:SF0">
    <property type="entry name" value="CELL DIVISION CYCLE AND APOPTOSIS REGULATOR PROTEIN 1-RELATED"/>
    <property type="match status" value="1"/>
</dbReference>
<dbReference type="Pfam" id="PF00397">
    <property type="entry name" value="WW"/>
    <property type="match status" value="1"/>
</dbReference>
<feature type="compositionally biased region" description="Polar residues" evidence="1">
    <location>
        <begin position="1684"/>
        <end position="1699"/>
    </location>
</feature>
<feature type="compositionally biased region" description="Basic and acidic residues" evidence="1">
    <location>
        <begin position="2306"/>
        <end position="2316"/>
    </location>
</feature>
<dbReference type="GO" id="GO:0061630">
    <property type="term" value="F:ubiquitin protein ligase activity"/>
    <property type="evidence" value="ECO:0007669"/>
    <property type="project" value="InterPro"/>
</dbReference>
<dbReference type="EMBL" id="CDMZ01004782">
    <property type="protein sequence ID" value="CEM50889.1"/>
    <property type="molecule type" value="Genomic_DNA"/>
</dbReference>
<dbReference type="Gene3D" id="1.20.5.190">
    <property type="match status" value="1"/>
</dbReference>
<sequence>MADTDARLDHLRRMRTEANSKIAERLERKPADSRPTSAVEGPLKQGPSSSSRASPARGAAGGPVSQQVMMEQWKHQQAWIDAYNETEVAVRILAELHDDPENPNVLTSEQKSALHRQYMAGFQHYIQEAMEVYRQQESLGKTVQGFKTEYGSLASRPSPAETQYAVKVTPTDGEEPKPETGETLNTLADALRRQSNASQTGASVRFPSHPPPQSHREQGTGAQPERDGTLHPSGARTARVTNEPGHSYRAEALLAHTTEDERFKDRDQYPPPPSPLQPSIFLQTTDTMFSPLPDSPAHQNRRNTAPGSDAYTTQLASTAAAMFSLLQQQQHQQFLLQKQLQQTQQQMVALTKSQQQTALLLKHPTNSAPPQPLPITALKSTAPPPPGGISLPQPSPDIPRTTRPGGTAGQAPLDAPTGILNLTSATASASNSPPKPSQGKVDLAKSGLGGGLRGAFSKRPRKVPQLSQVMEYAKAIGLNPVIDEEFVWIAEEPFRTPLPEPWQEHVDEFGRIYFFEPETKKSHWDPPAHQAALFGVFAYRTALRDGGFWRVDDQLAEFEQKTRGEMRQWVELYDAKGAVFYTNRETRQRLDRDPRVAVHNDIYLRLKIIQRLKEQLPLLAKAPRPVHIPMTENQLQVRMMRMKQDARQRAPDYFKGAIKLTIRKVKGSSDETDPVLSSEKDVFLEETRSWKRERAARKIQALLRGVHARRLYRGAVVHAVYRTKCATKLQAMVRGYLTRRYIAKHATALRSDLQDRAAVRIQTLFRKKTSEEEVKRRRRRAQWEALLLVQSEAKAHVARAYIQSLAMMRSSTDSRFKKDRSQLLLYNVRSGDYKPRDPISIPDVILLVERADIAKGTALQVCAAERQRHAKQQLAELRESALMLQKNFRRYSVQKSMPIVHLKPFSEENKDILLSTCQGRTYVGGRRVDTDKEVLMQVNRTAVERVQRVIRRFLAWKRVAVMQNDAGWTGYSMFEHLSGAAGMPSELRVAWVRNEAVRNAAFEERFGPMGALYAVMEDMQKEVALCVGNLMRDQKNKEARMDKAAKEELKRMQQEQEKELARQKDTEKDFEENRKKAAALEEERERERKARDAELAALIQAEKEETRKLQEELEAERQKMREKEEKRDKEREKEMEEERERERERLRRKEQELEEEKRRTQERIEEEKKFAKEKEEALERERQKTREMERERQRLAEEARDQEKRAEKARETLREKERLAHWESEREKEKAESAVDDFPKYADRLDERQDRFLLQKETTKGDQTSTSISSPKKKPFLFTYNREGVGAGSNERLRVPPDYREKGLTMPESKKHTKREEKKEPKEKKQTPRADTDNANTSQSTHHRSERRSSNAGGSRPRRASISPTGASPSGRRQSQSINMDVLKSIAEGAKSRESQGRRDSARYSDKADTPRLNSVLSGEERGDSHSNQKMAVPTSSRNRRASFATAFLNDAENALQEDYAQFSSISPPKGRRGSVNPDEAGGMSTGGGRRPSMAPSTSGRRMSVNPGGGTSTGRRTSVSINASLKALAEAPVNADSGGGSPSHAGGNKRPSIRNRDKERDRRKSMQVQADQMTELLLGPASASPTRPRRQSIRPSPVAHEDRKWTPMSAAAADREGAPGQPRETHAAEEHRATPNSHANASRPETGASIRSPTQRNSKRMSKRPIRIDVDALIERTAGGAYPTSPTSQVTAESPSGTSRSKKRNSHWAEGLDRDAIAAAPRSSRPSTASRRSVRLACEGSPSEFFNTNRTVEEAPTNAPPEEGFLGMLASPLLAKPEESPAAESAEQTDRQDGNGEGENVEGGDTEAAAEPAAADGGAEESAPAPEGGGADEGEGARETADHEVGFFGVFGADPEDLAAPSGNDPAGDAPSSSSAEGPGETEGQGEVEEGGGAGPKGEGPNEDKERSGEEGGAADSGSGSDPQKEGEGGREGEGDEGGGGERGGEDAPPEREETPEAAPEAAPESAGVWGLGSPPPAEGGAGGESEEPPPATDPEESGQQREEGTGEKERGVEGEGVESLGFFGAVTGSSGEQGAKGDGAAEGQQREAEAVSPTDKREDLEEEKGRERETGGDGSSPQPSSPSGVLSPSSPSAYDSLSPLSAGRPGESSGFHSRSYAGEVVGGKFVRSAVSHPGQFSTAQVAEIVADLKESEREKAEILRQKREERERRRRESLRRERERERKMLEDAAAEQERENEQRVKRLQEWLKKKNEEAKARRLEEKAAMDLLKAEEHKRNIYLKDVEERARREQERRWTIAVKKQRRLELALEEQAQQTHLQRLGFGHVRAELHEDISGPSPDGPLIDDIERTREEQRTARMATAAAAQRDPPQPARLTGQSPDSRTGPGMPPSEGHAGTQSAPQLPYAAGDEAEIEEHRKGRQIGLQLLPQRQPMKGSFLPSVPSLSSPTNASSSHIKSQPLGRSPKKSARVPEEPESRLHMDEMDPLLANELLANEAPDLIRRLQPPPRISADDPSVPPHVGIFAAGGPASLQGKFISKPVREYSHPGKTVKVAGKKEYPSEIAAYRSGLISALNCYSDPGQPPPAYFG</sequence>
<feature type="compositionally biased region" description="Basic and acidic residues" evidence="1">
    <location>
        <begin position="1999"/>
        <end position="2014"/>
    </location>
</feature>
<dbReference type="InterPro" id="IPR036020">
    <property type="entry name" value="WW_dom_sf"/>
</dbReference>
<feature type="compositionally biased region" description="Low complexity" evidence="1">
    <location>
        <begin position="2317"/>
        <end position="2328"/>
    </location>
</feature>
<feature type="compositionally biased region" description="Basic and acidic residues" evidence="1">
    <location>
        <begin position="214"/>
        <end position="229"/>
    </location>
</feature>
<dbReference type="GO" id="GO:0006511">
    <property type="term" value="P:ubiquitin-dependent protein catabolic process"/>
    <property type="evidence" value="ECO:0007669"/>
    <property type="project" value="TreeGrafter"/>
</dbReference>
<feature type="region of interest" description="Disordered" evidence="1">
    <location>
        <begin position="286"/>
        <end position="309"/>
    </location>
</feature>
<feature type="region of interest" description="Disordered" evidence="1">
    <location>
        <begin position="194"/>
        <end position="247"/>
    </location>
</feature>
<feature type="region of interest" description="Disordered" evidence="1">
    <location>
        <begin position="1"/>
        <end position="65"/>
    </location>
</feature>
<dbReference type="InterPro" id="IPR001202">
    <property type="entry name" value="WW_dom"/>
</dbReference>
<feature type="region of interest" description="Disordered" evidence="1">
    <location>
        <begin position="1109"/>
        <end position="1439"/>
    </location>
</feature>
<feature type="region of interest" description="Disordered" evidence="1">
    <location>
        <begin position="2291"/>
        <end position="2362"/>
    </location>
</feature>
<protein>
    <recommendedName>
        <fullName evidence="2">WW domain-containing protein</fullName>
    </recommendedName>
</protein>
<dbReference type="SMART" id="SM00456">
    <property type="entry name" value="WW"/>
    <property type="match status" value="2"/>
</dbReference>
<proteinExistence type="predicted"/>
<dbReference type="GO" id="GO:0016567">
    <property type="term" value="P:protein ubiquitination"/>
    <property type="evidence" value="ECO:0007669"/>
    <property type="project" value="InterPro"/>
</dbReference>
<feature type="region of interest" description="Disordered" evidence="1">
    <location>
        <begin position="1035"/>
        <end position="1090"/>
    </location>
</feature>
<feature type="region of interest" description="Disordered" evidence="1">
    <location>
        <begin position="2150"/>
        <end position="2200"/>
    </location>
</feature>
<dbReference type="GO" id="GO:0006397">
    <property type="term" value="P:mRNA processing"/>
    <property type="evidence" value="ECO:0007669"/>
    <property type="project" value="InterPro"/>
</dbReference>
<feature type="compositionally biased region" description="Polar residues" evidence="1">
    <location>
        <begin position="1428"/>
        <end position="1437"/>
    </location>
</feature>
<feature type="compositionally biased region" description="Low complexity" evidence="1">
    <location>
        <begin position="1865"/>
        <end position="1879"/>
    </location>
</feature>
<feature type="compositionally biased region" description="Low complexity" evidence="1">
    <location>
        <begin position="46"/>
        <end position="58"/>
    </location>
</feature>
<feature type="compositionally biased region" description="Basic and acidic residues" evidence="1">
    <location>
        <begin position="1390"/>
        <end position="1410"/>
    </location>
</feature>
<dbReference type="PANTHER" id="PTHR15439">
    <property type="entry name" value="RETINOBLASTOMA-BINDING PROTEIN 6"/>
    <property type="match status" value="1"/>
</dbReference>
<feature type="region of interest" description="Disordered" evidence="1">
    <location>
        <begin position="365"/>
        <end position="446"/>
    </location>
</feature>
<feature type="compositionally biased region" description="Pro residues" evidence="1">
    <location>
        <begin position="382"/>
        <end position="397"/>
    </location>
</feature>
<dbReference type="Gene3D" id="2.20.70.10">
    <property type="match status" value="1"/>
</dbReference>
<feature type="compositionally biased region" description="Basic and acidic residues" evidence="1">
    <location>
        <begin position="2175"/>
        <end position="2200"/>
    </location>
</feature>
<feature type="compositionally biased region" description="Low complexity" evidence="1">
    <location>
        <begin position="1717"/>
        <end position="1731"/>
    </location>
</feature>